<evidence type="ECO:0000313" key="4">
    <source>
        <dbReference type="Proteomes" id="UP001362999"/>
    </source>
</evidence>
<keyword evidence="2" id="KW-0472">Membrane</keyword>
<feature type="compositionally biased region" description="Polar residues" evidence="1">
    <location>
        <begin position="86"/>
        <end position="101"/>
    </location>
</feature>
<keyword evidence="2" id="KW-1133">Transmembrane helix</keyword>
<proteinExistence type="predicted"/>
<sequence length="324" mass="35649">MADPTRLELPPSFSFTSPTPIPSPVVPPTDSDNPDALKTPPRTSSSNGTKGKRKANEIEGGNTPPDVKKEREQKATTFAVSPRPIRQSNATTVNSSVTHAPSSYHRQKRARLSTPAESRPGSRSGQEPSGDTAATVGSWSSRRSILRPPSRSGAQSTTGGASLHRASSRRSISQSSIPISALISPHAPSIGRSSHATYHMRDPHKPPRIQATGWSLSMGTFDWGGSEDRWRRWTEEGGSPLHAWLFFIGFILFPLWWVASFLRVLHTRRVGKEVQVVLDDPQLEHDARTWRKRCRVMAVVSLVTYIPFIILVSVFARHAQRSGS</sequence>
<feature type="transmembrane region" description="Helical" evidence="2">
    <location>
        <begin position="241"/>
        <end position="262"/>
    </location>
</feature>
<keyword evidence="4" id="KW-1185">Reference proteome</keyword>
<gene>
    <name evidence="3" type="ORF">R3P38DRAFT_55286</name>
</gene>
<evidence type="ECO:0000256" key="1">
    <source>
        <dbReference type="SAM" id="MobiDB-lite"/>
    </source>
</evidence>
<feature type="compositionally biased region" description="Low complexity" evidence="1">
    <location>
        <begin position="138"/>
        <end position="152"/>
    </location>
</feature>
<protein>
    <submittedName>
        <fullName evidence="3">WD-repeats-region domain-containing protein</fullName>
    </submittedName>
</protein>
<feature type="region of interest" description="Disordered" evidence="1">
    <location>
        <begin position="1"/>
        <end position="170"/>
    </location>
</feature>
<comment type="caution">
    <text evidence="3">The sequence shown here is derived from an EMBL/GenBank/DDBJ whole genome shotgun (WGS) entry which is preliminary data.</text>
</comment>
<evidence type="ECO:0000256" key="2">
    <source>
        <dbReference type="SAM" id="Phobius"/>
    </source>
</evidence>
<feature type="transmembrane region" description="Helical" evidence="2">
    <location>
        <begin position="296"/>
        <end position="316"/>
    </location>
</feature>
<organism evidence="3 4">
    <name type="scientific">Favolaschia claudopus</name>
    <dbReference type="NCBI Taxonomy" id="2862362"/>
    <lineage>
        <taxon>Eukaryota</taxon>
        <taxon>Fungi</taxon>
        <taxon>Dikarya</taxon>
        <taxon>Basidiomycota</taxon>
        <taxon>Agaricomycotina</taxon>
        <taxon>Agaricomycetes</taxon>
        <taxon>Agaricomycetidae</taxon>
        <taxon>Agaricales</taxon>
        <taxon>Marasmiineae</taxon>
        <taxon>Mycenaceae</taxon>
        <taxon>Favolaschia</taxon>
    </lineage>
</organism>
<name>A0AAW0EKN4_9AGAR</name>
<reference evidence="3 4" key="1">
    <citation type="journal article" date="2024" name="J Genomics">
        <title>Draft genome sequencing and assembly of Favolaschia claudopus CIRM-BRFM 2984 isolated from oak limbs.</title>
        <authorList>
            <person name="Navarro D."/>
            <person name="Drula E."/>
            <person name="Chaduli D."/>
            <person name="Cazenave R."/>
            <person name="Ahrendt S."/>
            <person name="Wang J."/>
            <person name="Lipzen A."/>
            <person name="Daum C."/>
            <person name="Barry K."/>
            <person name="Grigoriev I.V."/>
            <person name="Favel A."/>
            <person name="Rosso M.N."/>
            <person name="Martin F."/>
        </authorList>
    </citation>
    <scope>NUCLEOTIDE SEQUENCE [LARGE SCALE GENOMIC DNA]</scope>
    <source>
        <strain evidence="3 4">CIRM-BRFM 2984</strain>
    </source>
</reference>
<accession>A0AAW0EKN4</accession>
<dbReference type="Proteomes" id="UP001362999">
    <property type="component" value="Unassembled WGS sequence"/>
</dbReference>
<dbReference type="EMBL" id="JAWWNJ010000001">
    <property type="protein sequence ID" value="KAK7064694.1"/>
    <property type="molecule type" value="Genomic_DNA"/>
</dbReference>
<evidence type="ECO:0000313" key="3">
    <source>
        <dbReference type="EMBL" id="KAK7064694.1"/>
    </source>
</evidence>
<keyword evidence="2" id="KW-0812">Transmembrane</keyword>
<dbReference type="AlphaFoldDB" id="A0AAW0EKN4"/>